<dbReference type="AlphaFoldDB" id="A0A7Y2H2Q2"/>
<comment type="caution">
    <text evidence="2">The sequence shown here is derived from an EMBL/GenBank/DDBJ whole genome shotgun (WGS) entry which is preliminary data.</text>
</comment>
<name>A0A7Y2H2Q2_UNCEI</name>
<dbReference type="Gene3D" id="2.60.40.1120">
    <property type="entry name" value="Carboxypeptidase-like, regulatory domain"/>
    <property type="match status" value="1"/>
</dbReference>
<proteinExistence type="predicted"/>
<dbReference type="InterPro" id="IPR008969">
    <property type="entry name" value="CarboxyPept-like_regulatory"/>
</dbReference>
<sequence length="329" mass="34693">MHSLVAKLCLAPMVAILCIVLAPFSLNNASHAQGTDQVTGVVVRGGTGDPLAGVTVVAIPTTENLGDSIQAPPGTFSTVTSTNGSFQFDLPNRTYRILAGGTNGFPYRYNEDATSWAEADLITPGTSGPLLFELRPSVARGFIRGSVVDTSAVPPQLIVGATVRATSILGDNVFVDVTDSLGVYQLEVPASSPYWLQATAPGFESSWLLDTDALISAADVVPGDDQFYDFVLTSEGGPSENGVLIGEIWEREIDCETDCLSPAPGVTVRITPAYPTTRPLEIFTQTDGSGAFRVTGLTTDRDGTYAYYVSVGPSDNPMYAPRGGDLLRS</sequence>
<gene>
    <name evidence="2" type="ORF">HKN21_11310</name>
</gene>
<accession>A0A7Y2H2Q2</accession>
<dbReference type="EMBL" id="JABDJR010000453">
    <property type="protein sequence ID" value="NNF07339.1"/>
    <property type="molecule type" value="Genomic_DNA"/>
</dbReference>
<evidence type="ECO:0000313" key="3">
    <source>
        <dbReference type="Proteomes" id="UP000547674"/>
    </source>
</evidence>
<evidence type="ECO:0000313" key="2">
    <source>
        <dbReference type="EMBL" id="NNF07339.1"/>
    </source>
</evidence>
<feature type="chain" id="PRO_5031079853" description="Carboxypeptidase regulatory-like domain-containing protein" evidence="1">
    <location>
        <begin position="33"/>
        <end position="329"/>
    </location>
</feature>
<organism evidence="2 3">
    <name type="scientific">Eiseniibacteriota bacterium</name>
    <dbReference type="NCBI Taxonomy" id="2212470"/>
    <lineage>
        <taxon>Bacteria</taxon>
        <taxon>Candidatus Eiseniibacteriota</taxon>
    </lineage>
</organism>
<keyword evidence="1" id="KW-0732">Signal</keyword>
<protein>
    <recommendedName>
        <fullName evidence="4">Carboxypeptidase regulatory-like domain-containing protein</fullName>
    </recommendedName>
</protein>
<dbReference type="Pfam" id="PF13620">
    <property type="entry name" value="CarboxypepD_reg"/>
    <property type="match status" value="1"/>
</dbReference>
<evidence type="ECO:0008006" key="4">
    <source>
        <dbReference type="Google" id="ProtNLM"/>
    </source>
</evidence>
<dbReference type="Proteomes" id="UP000547674">
    <property type="component" value="Unassembled WGS sequence"/>
</dbReference>
<evidence type="ECO:0000256" key="1">
    <source>
        <dbReference type="SAM" id="SignalP"/>
    </source>
</evidence>
<feature type="signal peptide" evidence="1">
    <location>
        <begin position="1"/>
        <end position="32"/>
    </location>
</feature>
<dbReference type="SUPFAM" id="SSF49464">
    <property type="entry name" value="Carboxypeptidase regulatory domain-like"/>
    <property type="match status" value="2"/>
</dbReference>
<reference evidence="2 3" key="1">
    <citation type="submission" date="2020-03" db="EMBL/GenBank/DDBJ databases">
        <title>Metabolic flexibility allows generalist bacteria to become dominant in a frequently disturbed ecosystem.</title>
        <authorList>
            <person name="Chen Y.-J."/>
            <person name="Leung P.M."/>
            <person name="Bay S.K."/>
            <person name="Hugenholtz P."/>
            <person name="Kessler A.J."/>
            <person name="Shelley G."/>
            <person name="Waite D.W."/>
            <person name="Cook P.L."/>
            <person name="Greening C."/>
        </authorList>
    </citation>
    <scope>NUCLEOTIDE SEQUENCE [LARGE SCALE GENOMIC DNA]</scope>
    <source>
        <strain evidence="2">SS_bin_28</strain>
    </source>
</reference>